<name>A0AC34QE44_9BILA</name>
<sequence>MVSTVSNSSRRGGLLQLGMRTVAKMRWFPAPNLAVLLTNQKSKLIFRNSTKYGSKFTYMSTHALACVPPCCPISAAGGVSKHKLVNQCAARLAFKIRSTDNSHYGVNPVFGFVEIGEEVELTITRKAGKPKADRLVVMFKDVPKDATDPKPFFDPSSPKTELTGEITLKLSAAE</sequence>
<dbReference type="Proteomes" id="UP000887576">
    <property type="component" value="Unplaced"/>
</dbReference>
<reference evidence="2" key="1">
    <citation type="submission" date="2022-11" db="UniProtKB">
        <authorList>
            <consortium name="WormBaseParasite"/>
        </authorList>
    </citation>
    <scope>IDENTIFICATION</scope>
</reference>
<proteinExistence type="predicted"/>
<dbReference type="WBParaSite" id="JU765_v2.g15595.t1">
    <property type="protein sequence ID" value="JU765_v2.g15595.t1"/>
    <property type="gene ID" value="JU765_v2.g15595"/>
</dbReference>
<accession>A0AC34QE44</accession>
<evidence type="ECO:0000313" key="1">
    <source>
        <dbReference type="Proteomes" id="UP000887576"/>
    </source>
</evidence>
<protein>
    <submittedName>
        <fullName evidence="2">Major sperm protein</fullName>
    </submittedName>
</protein>
<organism evidence="1 2">
    <name type="scientific">Panagrolaimus sp. JU765</name>
    <dbReference type="NCBI Taxonomy" id="591449"/>
    <lineage>
        <taxon>Eukaryota</taxon>
        <taxon>Metazoa</taxon>
        <taxon>Ecdysozoa</taxon>
        <taxon>Nematoda</taxon>
        <taxon>Chromadorea</taxon>
        <taxon>Rhabditida</taxon>
        <taxon>Tylenchina</taxon>
        <taxon>Panagrolaimomorpha</taxon>
        <taxon>Panagrolaimoidea</taxon>
        <taxon>Panagrolaimidae</taxon>
        <taxon>Panagrolaimus</taxon>
    </lineage>
</organism>
<evidence type="ECO:0000313" key="2">
    <source>
        <dbReference type="WBParaSite" id="JU765_v2.g15595.t1"/>
    </source>
</evidence>